<keyword evidence="5" id="KW-0150">Chloroplast</keyword>
<evidence type="ECO:0000256" key="3">
    <source>
        <dbReference type="ARBA" id="ARBA00023238"/>
    </source>
</evidence>
<dbReference type="Pfam" id="PF00101">
    <property type="entry name" value="RuBisCO_small"/>
    <property type="match status" value="1"/>
</dbReference>
<comment type="miscellaneous">
    <text evidence="5">The basic functional RuBisCO is composed of a large chain homodimer in a 'head-to-tail' conformation. In form I RuBisCO this homodimer is arranged in a barrel-like tetramer with the small subunits forming a tetrameric 'cap' on each end of the 'barrel'.</text>
</comment>
<evidence type="ECO:0000256" key="1">
    <source>
        <dbReference type="ARBA" id="ARBA00022531"/>
    </source>
</evidence>
<gene>
    <name evidence="5" type="primary">RBCS</name>
    <name evidence="8" type="ORF">DUNSADRAFT_259</name>
</gene>
<comment type="subunit">
    <text evidence="5 6">Heterohexadecamer of 8 large and 8 small subunits.</text>
</comment>
<organism evidence="8 9">
    <name type="scientific">Dunaliella salina</name>
    <name type="common">Green alga</name>
    <name type="synonym">Protococcus salinus</name>
    <dbReference type="NCBI Taxonomy" id="3046"/>
    <lineage>
        <taxon>Eukaryota</taxon>
        <taxon>Viridiplantae</taxon>
        <taxon>Chlorophyta</taxon>
        <taxon>core chlorophytes</taxon>
        <taxon>Chlorophyceae</taxon>
        <taxon>CS clade</taxon>
        <taxon>Chlamydomonadales</taxon>
        <taxon>Dunaliellaceae</taxon>
        <taxon>Dunaliella</taxon>
    </lineage>
</organism>
<proteinExistence type="inferred from homology"/>
<comment type="similarity">
    <text evidence="5 6">Belongs to the RuBisCO small chain family.</text>
</comment>
<dbReference type="SUPFAM" id="SSF55239">
    <property type="entry name" value="RuBisCO, small subunit"/>
    <property type="match status" value="1"/>
</dbReference>
<reference evidence="8" key="1">
    <citation type="submission" date="2017-08" db="EMBL/GenBank/DDBJ databases">
        <authorList>
            <person name="Polle J.E."/>
            <person name="Barry K."/>
            <person name="Cushman J."/>
            <person name="Schmutz J."/>
            <person name="Tran D."/>
            <person name="Hathwaick L.T."/>
            <person name="Yim W.C."/>
            <person name="Jenkins J."/>
            <person name="Mckie-Krisberg Z.M."/>
            <person name="Prochnik S."/>
            <person name="Lindquist E."/>
            <person name="Dockter R.B."/>
            <person name="Adam C."/>
            <person name="Molina H."/>
            <person name="Bunkerborg J."/>
            <person name="Jin E."/>
            <person name="Buchheim M."/>
            <person name="Magnuson J."/>
        </authorList>
    </citation>
    <scope>NUCLEOTIDE SEQUENCE</scope>
    <source>
        <strain evidence="8">CCAP 19/18</strain>
    </source>
</reference>
<keyword evidence="5 6" id="KW-0934">Plastid</keyword>
<keyword evidence="3 5" id="KW-0601">Photorespiration</keyword>
<dbReference type="SMART" id="SM00961">
    <property type="entry name" value="RuBisCO_small"/>
    <property type="match status" value="1"/>
</dbReference>
<evidence type="ECO:0000256" key="6">
    <source>
        <dbReference type="RuleBase" id="RU003627"/>
    </source>
</evidence>
<evidence type="ECO:0000313" key="9">
    <source>
        <dbReference type="Proteomes" id="UP000815325"/>
    </source>
</evidence>
<evidence type="ECO:0000313" key="8">
    <source>
        <dbReference type="EMBL" id="KAF5827680.1"/>
    </source>
</evidence>
<dbReference type="HAMAP" id="MF_00859">
    <property type="entry name" value="RuBisCO_S_bact"/>
    <property type="match status" value="1"/>
</dbReference>
<feature type="domain" description="Ribulose bisphosphate carboxylase small subunit" evidence="7">
    <location>
        <begin position="58"/>
        <end position="173"/>
    </location>
</feature>
<accession>A0ABQ7FZ96</accession>
<dbReference type="InterPro" id="IPR024681">
    <property type="entry name" value="RuBisCO_ssu"/>
</dbReference>
<keyword evidence="4 5" id="KW-0120">Carbon dioxide fixation</keyword>
<evidence type="ECO:0000256" key="2">
    <source>
        <dbReference type="ARBA" id="ARBA00022567"/>
    </source>
</evidence>
<evidence type="ECO:0000259" key="7">
    <source>
        <dbReference type="SMART" id="SM00961"/>
    </source>
</evidence>
<keyword evidence="1 5" id="KW-0602">Photosynthesis</keyword>
<dbReference type="EMBL" id="MU070449">
    <property type="protein sequence ID" value="KAF5827680.1"/>
    <property type="molecule type" value="Genomic_DNA"/>
</dbReference>
<dbReference type="PANTHER" id="PTHR31262">
    <property type="entry name" value="RIBULOSE BISPHOSPHATE CARBOXYLASE SMALL CHAIN 1, CHLOROPLASTIC"/>
    <property type="match status" value="1"/>
</dbReference>
<evidence type="ECO:0000256" key="4">
    <source>
        <dbReference type="ARBA" id="ARBA00023300"/>
    </source>
</evidence>
<protein>
    <recommendedName>
        <fullName evidence="5">Ribulose bisphosphate carboxylase small subunit, chloroplastic</fullName>
        <shortName evidence="5">RuBisCO small subunit</shortName>
    </recommendedName>
</protein>
<dbReference type="PANTHER" id="PTHR31262:SF0">
    <property type="entry name" value="RIBULOSE BISPHOSPHATE CARBOXYLASE SMALL SUBUNIT, CHLOROPLASTIC 1"/>
    <property type="match status" value="1"/>
</dbReference>
<dbReference type="CDD" id="cd03527">
    <property type="entry name" value="RuBisCO_small"/>
    <property type="match status" value="1"/>
</dbReference>
<dbReference type="Proteomes" id="UP000815325">
    <property type="component" value="Unassembled WGS sequence"/>
</dbReference>
<comment type="subcellular location">
    <subcellularLocation>
        <location evidence="5">Plastid</location>
        <location evidence="5">Chloroplast</location>
    </subcellularLocation>
</comment>
<dbReference type="Gene3D" id="3.30.190.10">
    <property type="entry name" value="Ribulose bisphosphate carboxylase, small subunit"/>
    <property type="match status" value="1"/>
</dbReference>
<sequence>MSALLAKSASVAPMAKASSRASTRVQASLRPAVRAAPKAQPTVRANQMMVWNPINNKQFETFSYLPPLTADQIAKQVDYIVSNGWIPCLEFAEQGQAYVASNSAVRFGAVSNNYYDNRYWTMWKLPMFGCSDPAQVLQEINKCSRAFPESYQRLVAFDNKKQVQVISFLVQRPRNATDYCPIEERSVSGM</sequence>
<dbReference type="InterPro" id="IPR036385">
    <property type="entry name" value="RuBisCO_ssu_sf"/>
</dbReference>
<keyword evidence="2 5" id="KW-0113">Calvin cycle</keyword>
<name>A0ABQ7FZ96_DUNSA</name>
<keyword evidence="9" id="KW-1185">Reference proteome</keyword>
<evidence type="ECO:0000256" key="5">
    <source>
        <dbReference type="HAMAP-Rule" id="MF_00860"/>
    </source>
</evidence>
<dbReference type="InterPro" id="IPR000894">
    <property type="entry name" value="RuBisCO_ssu_dom"/>
</dbReference>
<dbReference type="PRINTS" id="PR00152">
    <property type="entry name" value="RUBISCOSMALL"/>
</dbReference>
<comment type="function">
    <text evidence="5 6">RuBisCO catalyzes two reactions: the carboxylation of D-ribulose 1,5-bisphosphate, the primary event in carbon dioxide fixation, as well as the oxidative fragmentation of the pentose substrate. Both reactions occur simultaneously and in competition at the same active site. Although the small subunit is not catalytic it is essential for maximal activity.</text>
</comment>
<comment type="caution">
    <text evidence="8">The sequence shown here is derived from an EMBL/GenBank/DDBJ whole genome shotgun (WGS) entry which is preliminary data.</text>
</comment>